<dbReference type="AlphaFoldDB" id="A0A845HGT6"/>
<dbReference type="Gene3D" id="2.170.150.70">
    <property type="match status" value="1"/>
</dbReference>
<dbReference type="GO" id="GO:0046872">
    <property type="term" value="F:metal ion binding"/>
    <property type="evidence" value="ECO:0007669"/>
    <property type="project" value="UniProtKB-KW"/>
</dbReference>
<feature type="domain" description="CENP-V/GFA" evidence="4">
    <location>
        <begin position="5"/>
        <end position="123"/>
    </location>
</feature>
<dbReference type="PANTHER" id="PTHR28620">
    <property type="entry name" value="CENTROMERE PROTEIN V"/>
    <property type="match status" value="1"/>
</dbReference>
<dbReference type="PROSITE" id="PS51891">
    <property type="entry name" value="CENP_V_GFA"/>
    <property type="match status" value="1"/>
</dbReference>
<organism evidence="5 6">
    <name type="scientific">Duganella vulcania</name>
    <dbReference type="NCBI Taxonomy" id="2692166"/>
    <lineage>
        <taxon>Bacteria</taxon>
        <taxon>Pseudomonadati</taxon>
        <taxon>Pseudomonadota</taxon>
        <taxon>Betaproteobacteria</taxon>
        <taxon>Burkholderiales</taxon>
        <taxon>Oxalobacteraceae</taxon>
        <taxon>Telluria group</taxon>
        <taxon>Duganella</taxon>
    </lineage>
</organism>
<sequence>MMRTYQGSCHCGAVRFEADVDLAHGTLRCNCSFCLKIRCWAVMAKPEAFRLLAGEGEMNVYQFGAKKNEHHYFCKHCGVRPYGVGNSPRYGVFYGVNVASLDGVGDEDLANAPITYVDGRADNWISPPTETRYL</sequence>
<evidence type="ECO:0000256" key="1">
    <source>
        <dbReference type="ARBA" id="ARBA00005495"/>
    </source>
</evidence>
<comment type="caution">
    <text evidence="5">The sequence shown here is derived from an EMBL/GenBank/DDBJ whole genome shotgun (WGS) entry which is preliminary data.</text>
</comment>
<evidence type="ECO:0000256" key="2">
    <source>
        <dbReference type="ARBA" id="ARBA00022723"/>
    </source>
</evidence>
<evidence type="ECO:0000313" key="5">
    <source>
        <dbReference type="EMBL" id="MYN17888.1"/>
    </source>
</evidence>
<keyword evidence="2" id="KW-0479">Metal-binding</keyword>
<dbReference type="InterPro" id="IPR052355">
    <property type="entry name" value="CENP-V-like"/>
</dbReference>
<dbReference type="PANTHER" id="PTHR28620:SF1">
    <property type="entry name" value="CENP-V_GFA DOMAIN-CONTAINING PROTEIN"/>
    <property type="match status" value="1"/>
</dbReference>
<dbReference type="EMBL" id="WWCV01000022">
    <property type="protein sequence ID" value="MYN17888.1"/>
    <property type="molecule type" value="Genomic_DNA"/>
</dbReference>
<dbReference type="RefSeq" id="WP_161090478.1">
    <property type="nucleotide sequence ID" value="NZ_WWCV01000022.1"/>
</dbReference>
<comment type="similarity">
    <text evidence="1">Belongs to the Gfa family.</text>
</comment>
<dbReference type="GO" id="GO:0016846">
    <property type="term" value="F:carbon-sulfur lyase activity"/>
    <property type="evidence" value="ECO:0007669"/>
    <property type="project" value="InterPro"/>
</dbReference>
<dbReference type="InterPro" id="IPR011057">
    <property type="entry name" value="Mss4-like_sf"/>
</dbReference>
<keyword evidence="6" id="KW-1185">Reference proteome</keyword>
<gene>
    <name evidence="5" type="ORF">GTP81_14100</name>
</gene>
<dbReference type="Pfam" id="PF04828">
    <property type="entry name" value="GFA"/>
    <property type="match status" value="1"/>
</dbReference>
<accession>A0A845HGT6</accession>
<dbReference type="Proteomes" id="UP000484875">
    <property type="component" value="Unassembled WGS sequence"/>
</dbReference>
<evidence type="ECO:0000256" key="3">
    <source>
        <dbReference type="ARBA" id="ARBA00022833"/>
    </source>
</evidence>
<dbReference type="InterPro" id="IPR006913">
    <property type="entry name" value="CENP-V/GFA"/>
</dbReference>
<dbReference type="SUPFAM" id="SSF51316">
    <property type="entry name" value="Mss4-like"/>
    <property type="match status" value="1"/>
</dbReference>
<evidence type="ECO:0000259" key="4">
    <source>
        <dbReference type="PROSITE" id="PS51891"/>
    </source>
</evidence>
<reference evidence="5 6" key="1">
    <citation type="submission" date="2019-12" db="EMBL/GenBank/DDBJ databases">
        <title>Novel species isolated from a subtropical stream in China.</title>
        <authorList>
            <person name="Lu H."/>
        </authorList>
    </citation>
    <scope>NUCLEOTIDE SEQUENCE [LARGE SCALE GENOMIC DNA]</scope>
    <source>
        <strain evidence="5 6">FT107W</strain>
    </source>
</reference>
<keyword evidence="3" id="KW-0862">Zinc</keyword>
<proteinExistence type="inferred from homology"/>
<protein>
    <submittedName>
        <fullName evidence="5">GFA family protein</fullName>
    </submittedName>
</protein>
<name>A0A845HGT6_9BURK</name>
<evidence type="ECO:0000313" key="6">
    <source>
        <dbReference type="Proteomes" id="UP000484875"/>
    </source>
</evidence>